<dbReference type="EMBL" id="DSJL01000011">
    <property type="protein sequence ID" value="HEF65515.1"/>
    <property type="molecule type" value="Genomic_DNA"/>
</dbReference>
<gene>
    <name evidence="2" type="ORF">ENP47_07965</name>
</gene>
<sequence>MASQSDLLFHRLVRDFGRPAPTDLARRQLLDSLAQRKLLTTGTSVLVLLAPPEFIAELAARGVSVTAVEPLEELLEQARRRLTGTTATVHWVRRDPHRLPFRRAFDLILSMGLVLGTSGNEAEDQEFLRSLAAALRPGGTLVLELPNRELLVREFVERFWADLDGLRVLVRQDWDVPTGTVRLDWHFVWPHGTVETRHVALRLYCAAELAARCRDAGLTMLEWWGDDNATPYGLWAPRLLLVARLGGEPTEPLVVGGERG</sequence>
<name>A0A7C1JZ51_THERO</name>
<dbReference type="GO" id="GO:0032259">
    <property type="term" value="P:methylation"/>
    <property type="evidence" value="ECO:0007669"/>
    <property type="project" value="UniProtKB-KW"/>
</dbReference>
<feature type="domain" description="Methyltransferase" evidence="1">
    <location>
        <begin position="55"/>
        <end position="139"/>
    </location>
</feature>
<dbReference type="Gene3D" id="3.40.50.150">
    <property type="entry name" value="Vaccinia Virus protein VP39"/>
    <property type="match status" value="1"/>
</dbReference>
<accession>A0A7C1JZ51</accession>
<comment type="caution">
    <text evidence="2">The sequence shown here is derived from an EMBL/GenBank/DDBJ whole genome shotgun (WGS) entry which is preliminary data.</text>
</comment>
<protein>
    <submittedName>
        <fullName evidence="2">Class I SAM-dependent methyltransferase</fullName>
    </submittedName>
</protein>
<dbReference type="CDD" id="cd02440">
    <property type="entry name" value="AdoMet_MTases"/>
    <property type="match status" value="1"/>
</dbReference>
<dbReference type="Pfam" id="PF13649">
    <property type="entry name" value="Methyltransf_25"/>
    <property type="match status" value="1"/>
</dbReference>
<proteinExistence type="predicted"/>
<dbReference type="InterPro" id="IPR029063">
    <property type="entry name" value="SAM-dependent_MTases_sf"/>
</dbReference>
<evidence type="ECO:0000313" key="2">
    <source>
        <dbReference type="EMBL" id="HEF65515.1"/>
    </source>
</evidence>
<dbReference type="SUPFAM" id="SSF53335">
    <property type="entry name" value="S-adenosyl-L-methionine-dependent methyltransferases"/>
    <property type="match status" value="1"/>
</dbReference>
<evidence type="ECO:0000259" key="1">
    <source>
        <dbReference type="Pfam" id="PF13649"/>
    </source>
</evidence>
<dbReference type="GO" id="GO:0008168">
    <property type="term" value="F:methyltransferase activity"/>
    <property type="evidence" value="ECO:0007669"/>
    <property type="project" value="UniProtKB-KW"/>
</dbReference>
<keyword evidence="2" id="KW-0808">Transferase</keyword>
<dbReference type="InterPro" id="IPR041698">
    <property type="entry name" value="Methyltransf_25"/>
</dbReference>
<organism evidence="2">
    <name type="scientific">Thermomicrobium roseum</name>
    <dbReference type="NCBI Taxonomy" id="500"/>
    <lineage>
        <taxon>Bacteria</taxon>
        <taxon>Pseudomonadati</taxon>
        <taxon>Thermomicrobiota</taxon>
        <taxon>Thermomicrobia</taxon>
        <taxon>Thermomicrobiales</taxon>
        <taxon>Thermomicrobiaceae</taxon>
        <taxon>Thermomicrobium</taxon>
    </lineage>
</organism>
<keyword evidence="2" id="KW-0489">Methyltransferase</keyword>
<reference evidence="2" key="1">
    <citation type="journal article" date="2020" name="mSystems">
        <title>Genome- and Community-Level Interaction Insights into Carbon Utilization and Element Cycling Functions of Hydrothermarchaeota in Hydrothermal Sediment.</title>
        <authorList>
            <person name="Zhou Z."/>
            <person name="Liu Y."/>
            <person name="Xu W."/>
            <person name="Pan J."/>
            <person name="Luo Z.H."/>
            <person name="Li M."/>
        </authorList>
    </citation>
    <scope>NUCLEOTIDE SEQUENCE [LARGE SCALE GENOMIC DNA]</scope>
    <source>
        <strain evidence="2">SpSt-222</strain>
    </source>
</reference>
<dbReference type="AlphaFoldDB" id="A0A7C1JZ51"/>